<name>A0A0F8XSP6_9ZZZZ</name>
<feature type="non-terminal residue" evidence="1">
    <location>
        <position position="1"/>
    </location>
</feature>
<proteinExistence type="predicted"/>
<protein>
    <submittedName>
        <fullName evidence="1">Uncharacterized protein</fullName>
    </submittedName>
</protein>
<organism evidence="1">
    <name type="scientific">marine sediment metagenome</name>
    <dbReference type="NCBI Taxonomy" id="412755"/>
    <lineage>
        <taxon>unclassified sequences</taxon>
        <taxon>metagenomes</taxon>
        <taxon>ecological metagenomes</taxon>
    </lineage>
</organism>
<gene>
    <name evidence="1" type="ORF">LCGC14_2986450</name>
</gene>
<reference evidence="1" key="1">
    <citation type="journal article" date="2015" name="Nature">
        <title>Complex archaea that bridge the gap between prokaryotes and eukaryotes.</title>
        <authorList>
            <person name="Spang A."/>
            <person name="Saw J.H."/>
            <person name="Jorgensen S.L."/>
            <person name="Zaremba-Niedzwiedzka K."/>
            <person name="Martijn J."/>
            <person name="Lind A.E."/>
            <person name="van Eijk R."/>
            <person name="Schleper C."/>
            <person name="Guy L."/>
            <person name="Ettema T.J."/>
        </authorList>
    </citation>
    <scope>NUCLEOTIDE SEQUENCE</scope>
</reference>
<evidence type="ECO:0000313" key="1">
    <source>
        <dbReference type="EMBL" id="KKK64215.1"/>
    </source>
</evidence>
<dbReference type="EMBL" id="LAZR01061125">
    <property type="protein sequence ID" value="KKK64215.1"/>
    <property type="molecule type" value="Genomic_DNA"/>
</dbReference>
<comment type="caution">
    <text evidence="1">The sequence shown here is derived from an EMBL/GenBank/DDBJ whole genome shotgun (WGS) entry which is preliminary data.</text>
</comment>
<dbReference type="AlphaFoldDB" id="A0A0F8XSP6"/>
<sequence>RQQNVGCTTHNKPYTQLLKDVRKKMGKLQWKVT</sequence>
<accession>A0A0F8XSP6</accession>